<dbReference type="GO" id="GO:0031464">
    <property type="term" value="C:Cul4A-RING E3 ubiquitin ligase complex"/>
    <property type="evidence" value="ECO:0007669"/>
    <property type="project" value="InterPro"/>
</dbReference>
<protein>
    <submittedName>
        <fullName evidence="1">Uncharacterized protein</fullName>
    </submittedName>
</protein>
<feature type="non-terminal residue" evidence="1">
    <location>
        <position position="122"/>
    </location>
</feature>
<dbReference type="PANTHER" id="PTHR31743:SF1">
    <property type="entry name" value="SHORT TRANSIENT RECEPTOR POTENTIAL CHANNEL 4-ASSOCIATED PROTEIN"/>
    <property type="match status" value="1"/>
</dbReference>
<dbReference type="AlphaFoldDB" id="A0AAV2PW82"/>
<evidence type="ECO:0000313" key="1">
    <source>
        <dbReference type="EMBL" id="CAL4065714.1"/>
    </source>
</evidence>
<accession>A0AAV2PW82</accession>
<dbReference type="PANTHER" id="PTHR31743">
    <property type="entry name" value="TRANSIENT RECEPTOR POTENTIAL CHANNEL 4-ASSOCIATED PROTEIN TCPC4AP"/>
    <property type="match status" value="1"/>
</dbReference>
<sequence>HLAGSLLQSELGPAQKEVLQSTFDLLGELLKFNVEAYKKLDSIISTETREKRLFRLVTHNLVDSNMLVRSLVLSNDYFTREAGLSEFATRSRTLRHVATFKQRLDFLVQLIKTISVDTLTQV</sequence>
<gene>
    <name evidence="1" type="ORF">MNOR_LOCUS5003</name>
</gene>
<dbReference type="Pfam" id="PF12463">
    <property type="entry name" value="DUF3689"/>
    <property type="match status" value="1"/>
</dbReference>
<feature type="non-terminal residue" evidence="1">
    <location>
        <position position="1"/>
    </location>
</feature>
<reference evidence="1 2" key="1">
    <citation type="submission" date="2024-05" db="EMBL/GenBank/DDBJ databases">
        <authorList>
            <person name="Wallberg A."/>
        </authorList>
    </citation>
    <scope>NUCLEOTIDE SEQUENCE [LARGE SCALE GENOMIC DNA]</scope>
</reference>
<dbReference type="InterPro" id="IPR022162">
    <property type="entry name" value="TRPC4AP"/>
</dbReference>
<keyword evidence="2" id="KW-1185">Reference proteome</keyword>
<proteinExistence type="predicted"/>
<dbReference type="GO" id="GO:0006511">
    <property type="term" value="P:ubiquitin-dependent protein catabolic process"/>
    <property type="evidence" value="ECO:0007669"/>
    <property type="project" value="InterPro"/>
</dbReference>
<dbReference type="EMBL" id="CAXKWB010001878">
    <property type="protein sequence ID" value="CAL4065714.1"/>
    <property type="molecule type" value="Genomic_DNA"/>
</dbReference>
<name>A0AAV2PW82_MEGNR</name>
<dbReference type="Proteomes" id="UP001497623">
    <property type="component" value="Unassembled WGS sequence"/>
</dbReference>
<dbReference type="GO" id="GO:0019902">
    <property type="term" value="F:phosphatase binding"/>
    <property type="evidence" value="ECO:0007669"/>
    <property type="project" value="TreeGrafter"/>
</dbReference>
<evidence type="ECO:0000313" key="2">
    <source>
        <dbReference type="Proteomes" id="UP001497623"/>
    </source>
</evidence>
<organism evidence="1 2">
    <name type="scientific">Meganyctiphanes norvegica</name>
    <name type="common">Northern krill</name>
    <name type="synonym">Thysanopoda norvegica</name>
    <dbReference type="NCBI Taxonomy" id="48144"/>
    <lineage>
        <taxon>Eukaryota</taxon>
        <taxon>Metazoa</taxon>
        <taxon>Ecdysozoa</taxon>
        <taxon>Arthropoda</taxon>
        <taxon>Crustacea</taxon>
        <taxon>Multicrustacea</taxon>
        <taxon>Malacostraca</taxon>
        <taxon>Eumalacostraca</taxon>
        <taxon>Eucarida</taxon>
        <taxon>Euphausiacea</taxon>
        <taxon>Euphausiidae</taxon>
        <taxon>Meganyctiphanes</taxon>
    </lineage>
</organism>
<comment type="caution">
    <text evidence="1">The sequence shown here is derived from an EMBL/GenBank/DDBJ whole genome shotgun (WGS) entry which is preliminary data.</text>
</comment>